<sequence length="73" mass="8226">MHEDPVRADITWDDIESLFRGLGGEISEGKDSRVRVKLNGRKAVFHRPHPENVTDKGAVKSVRRFLEEAGVTI</sequence>
<evidence type="ECO:0000313" key="2">
    <source>
        <dbReference type="Proteomes" id="UP001596989"/>
    </source>
</evidence>
<dbReference type="Pfam" id="PF07927">
    <property type="entry name" value="HicA_toxin"/>
    <property type="match status" value="1"/>
</dbReference>
<protein>
    <submittedName>
        <fullName evidence="1">Type II toxin-antitoxin system HicA family toxin</fullName>
    </submittedName>
</protein>
<dbReference type="InterPro" id="IPR012933">
    <property type="entry name" value="HicA_mRNA_interferase"/>
</dbReference>
<reference evidence="2" key="1">
    <citation type="journal article" date="2019" name="Int. J. Syst. Evol. Microbiol.">
        <title>The Global Catalogue of Microorganisms (GCM) 10K type strain sequencing project: providing services to taxonomists for standard genome sequencing and annotation.</title>
        <authorList>
            <consortium name="The Broad Institute Genomics Platform"/>
            <consortium name="The Broad Institute Genome Sequencing Center for Infectious Disease"/>
            <person name="Wu L."/>
            <person name="Ma J."/>
        </authorList>
    </citation>
    <scope>NUCLEOTIDE SEQUENCE [LARGE SCALE GENOMIC DNA]</scope>
    <source>
        <strain evidence="2">CCUG 59129</strain>
    </source>
</reference>
<dbReference type="RefSeq" id="WP_377567344.1">
    <property type="nucleotide sequence ID" value="NZ_JBHTJZ010000059.1"/>
</dbReference>
<accession>A0ABW3HVQ3</accession>
<name>A0ABW3HVQ3_9BACL</name>
<comment type="caution">
    <text evidence="1">The sequence shown here is derived from an EMBL/GenBank/DDBJ whole genome shotgun (WGS) entry which is preliminary data.</text>
</comment>
<dbReference type="EMBL" id="JBHTJZ010000059">
    <property type="protein sequence ID" value="MFD0961598.1"/>
    <property type="molecule type" value="Genomic_DNA"/>
</dbReference>
<gene>
    <name evidence="1" type="ORF">ACFQ2I_19805</name>
</gene>
<keyword evidence="2" id="KW-1185">Reference proteome</keyword>
<proteinExistence type="predicted"/>
<dbReference type="Proteomes" id="UP001596989">
    <property type="component" value="Unassembled WGS sequence"/>
</dbReference>
<organism evidence="1 2">
    <name type="scientific">Paenibacillus chungangensis</name>
    <dbReference type="NCBI Taxonomy" id="696535"/>
    <lineage>
        <taxon>Bacteria</taxon>
        <taxon>Bacillati</taxon>
        <taxon>Bacillota</taxon>
        <taxon>Bacilli</taxon>
        <taxon>Bacillales</taxon>
        <taxon>Paenibacillaceae</taxon>
        <taxon>Paenibacillus</taxon>
    </lineage>
</organism>
<evidence type="ECO:0000313" key="1">
    <source>
        <dbReference type="EMBL" id="MFD0961598.1"/>
    </source>
</evidence>